<evidence type="ECO:0000313" key="3">
    <source>
        <dbReference type="EMBL" id="AFL88028.1"/>
    </source>
</evidence>
<dbReference type="PATRIC" id="fig|926566.3.peg.1706"/>
<evidence type="ECO:0000259" key="1">
    <source>
        <dbReference type="Pfam" id="PF00534"/>
    </source>
</evidence>
<dbReference type="RefSeq" id="WP_014785597.1">
    <property type="nucleotide sequence ID" value="NC_018014.1"/>
</dbReference>
<dbReference type="EMBL" id="CP003379">
    <property type="protein sequence ID" value="AFL88028.1"/>
    <property type="molecule type" value="Genomic_DNA"/>
</dbReference>
<dbReference type="Proteomes" id="UP000006056">
    <property type="component" value="Chromosome"/>
</dbReference>
<name>I3ZFL0_TERRK</name>
<organism evidence="3 4">
    <name type="scientific">Terriglobus roseus (strain DSM 18391 / NRRL B-41598 / KBS 63)</name>
    <dbReference type="NCBI Taxonomy" id="926566"/>
    <lineage>
        <taxon>Bacteria</taxon>
        <taxon>Pseudomonadati</taxon>
        <taxon>Acidobacteriota</taxon>
        <taxon>Terriglobia</taxon>
        <taxon>Terriglobales</taxon>
        <taxon>Acidobacteriaceae</taxon>
        <taxon>Terriglobus</taxon>
    </lineage>
</organism>
<dbReference type="Pfam" id="PF00534">
    <property type="entry name" value="Glycos_transf_1"/>
    <property type="match status" value="1"/>
</dbReference>
<dbReference type="GO" id="GO:0016757">
    <property type="term" value="F:glycosyltransferase activity"/>
    <property type="evidence" value="ECO:0007669"/>
    <property type="project" value="InterPro"/>
</dbReference>
<evidence type="ECO:0000259" key="2">
    <source>
        <dbReference type="Pfam" id="PF13439"/>
    </source>
</evidence>
<dbReference type="PANTHER" id="PTHR45947:SF3">
    <property type="entry name" value="SULFOQUINOVOSYL TRANSFERASE SQD2"/>
    <property type="match status" value="1"/>
</dbReference>
<dbReference type="KEGG" id="trs:Terro_1726"/>
<sequence>MKHAQRILHFSNSASSLGNGIVNVAVDLAIDQATRGATAFVSAGGGWNDLMSRHGVKVYTLPLHSSRVLPKALFRLWRILREFKPDIIHAHMRKSLFMVWPMARLLRIPIVLHLHNIHNEHMGTTGLADRVIAVSNAVAEDLKSHGTKADRIRIVMNGTLGTQRLSQEPVPLPLGKPAIVSVAGITVRKGMYELIEAFSKVAERYPTAHLYLVGGGSAEEVGIWEAAAATACADRIHFEKFQADPRSYLVSAEVFVLASRREAFGLALIEARAAGCAIVATDVDGIPEIIQHNATGLLVPPEDAGALAASITSLLDDAELRTRLQRETVQDLQRYEVQRMSVETELVYDELLNAR</sequence>
<dbReference type="OrthoDB" id="9814612at2"/>
<dbReference type="InterPro" id="IPR001296">
    <property type="entry name" value="Glyco_trans_1"/>
</dbReference>
<dbReference type="PANTHER" id="PTHR45947">
    <property type="entry name" value="SULFOQUINOVOSYL TRANSFERASE SQD2"/>
    <property type="match status" value="1"/>
</dbReference>
<evidence type="ECO:0000313" key="4">
    <source>
        <dbReference type="Proteomes" id="UP000006056"/>
    </source>
</evidence>
<keyword evidence="3" id="KW-0808">Transferase</keyword>
<dbReference type="AlphaFoldDB" id="I3ZFL0"/>
<gene>
    <name evidence="3" type="ordered locus">Terro_1726</name>
</gene>
<dbReference type="eggNOG" id="COG0438">
    <property type="taxonomic scope" value="Bacteria"/>
</dbReference>
<dbReference type="Pfam" id="PF13439">
    <property type="entry name" value="Glyco_transf_4"/>
    <property type="match status" value="1"/>
</dbReference>
<accession>I3ZFL0</accession>
<dbReference type="InterPro" id="IPR028098">
    <property type="entry name" value="Glyco_trans_4-like_N"/>
</dbReference>
<dbReference type="STRING" id="926566.Terro_1726"/>
<dbReference type="SUPFAM" id="SSF53756">
    <property type="entry name" value="UDP-Glycosyltransferase/glycogen phosphorylase"/>
    <property type="match status" value="1"/>
</dbReference>
<dbReference type="Gene3D" id="3.40.50.2000">
    <property type="entry name" value="Glycogen Phosphorylase B"/>
    <property type="match status" value="2"/>
</dbReference>
<reference evidence="3 4" key="1">
    <citation type="submission" date="2012-06" db="EMBL/GenBank/DDBJ databases">
        <title>Complete genome of Terriglobus roseus DSM 18391.</title>
        <authorList>
            <consortium name="US DOE Joint Genome Institute (JGI-PGF)"/>
            <person name="Lucas S."/>
            <person name="Copeland A."/>
            <person name="Lapidus A."/>
            <person name="Glavina del Rio T."/>
            <person name="Dalin E."/>
            <person name="Tice H."/>
            <person name="Bruce D."/>
            <person name="Goodwin L."/>
            <person name="Pitluck S."/>
            <person name="Peters L."/>
            <person name="Mikhailova N."/>
            <person name="Munk A.C.C."/>
            <person name="Kyrpides N."/>
            <person name="Mavromatis K."/>
            <person name="Ivanova N."/>
            <person name="Brettin T."/>
            <person name="Detter J.C."/>
            <person name="Han C."/>
            <person name="Larimer F."/>
            <person name="Land M."/>
            <person name="Hauser L."/>
            <person name="Markowitz V."/>
            <person name="Cheng J.-F."/>
            <person name="Hugenholtz P."/>
            <person name="Woyke T."/>
            <person name="Wu D."/>
            <person name="Brambilla E."/>
            <person name="Klenk H.-P."/>
            <person name="Eisen J.A."/>
        </authorList>
    </citation>
    <scope>NUCLEOTIDE SEQUENCE [LARGE SCALE GENOMIC DNA]</scope>
    <source>
        <strain evidence="4">DSM 18391 / NRRL B-41598 / KBS 63</strain>
    </source>
</reference>
<proteinExistence type="predicted"/>
<feature type="domain" description="Glycosyltransferase subfamily 4-like N-terminal" evidence="2">
    <location>
        <begin position="19"/>
        <end position="158"/>
    </location>
</feature>
<feature type="domain" description="Glycosyl transferase family 1" evidence="1">
    <location>
        <begin position="169"/>
        <end position="327"/>
    </location>
</feature>
<dbReference type="HOGENOM" id="CLU_009583_0_4_0"/>
<protein>
    <submittedName>
        <fullName evidence="3">Glycosyltransferase</fullName>
    </submittedName>
</protein>
<dbReference type="InterPro" id="IPR050194">
    <property type="entry name" value="Glycosyltransferase_grp1"/>
</dbReference>
<keyword evidence="4" id="KW-1185">Reference proteome</keyword>